<dbReference type="RefSeq" id="WP_072360138.1">
    <property type="nucleotide sequence ID" value="NZ_CP139972.1"/>
</dbReference>
<protein>
    <submittedName>
        <fullName evidence="4 5">Sugar phosphate isomerase/epimerase</fullName>
    </submittedName>
</protein>
<keyword evidence="7" id="KW-1185">Reference proteome</keyword>
<name>A0A1K1PYA7_9BACT</name>
<evidence type="ECO:0000256" key="2">
    <source>
        <dbReference type="SAM" id="SignalP"/>
    </source>
</evidence>
<evidence type="ECO:0000313" key="5">
    <source>
        <dbReference type="EMBL" id="WQG92933.1"/>
    </source>
</evidence>
<dbReference type="Gene3D" id="3.20.20.150">
    <property type="entry name" value="Divalent-metal-dependent TIM barrel enzymes"/>
    <property type="match status" value="1"/>
</dbReference>
<evidence type="ECO:0000313" key="7">
    <source>
        <dbReference type="Proteomes" id="UP001326715"/>
    </source>
</evidence>
<dbReference type="Proteomes" id="UP000183788">
    <property type="component" value="Unassembled WGS sequence"/>
</dbReference>
<dbReference type="GO" id="GO:0019852">
    <property type="term" value="P:L-ascorbic acid metabolic process"/>
    <property type="evidence" value="ECO:0007669"/>
    <property type="project" value="TreeGrafter"/>
</dbReference>
<dbReference type="PANTHER" id="PTHR43489:SF1">
    <property type="entry name" value="L-RIBULOSE-5-PHOSPHATE 3-EPIMERASE SGBU-RELATED"/>
    <property type="match status" value="1"/>
</dbReference>
<evidence type="ECO:0000313" key="4">
    <source>
        <dbReference type="EMBL" id="SFW52493.1"/>
    </source>
</evidence>
<dbReference type="InterPro" id="IPR006311">
    <property type="entry name" value="TAT_signal"/>
</dbReference>
<dbReference type="EMBL" id="CP140154">
    <property type="protein sequence ID" value="WQG92933.1"/>
    <property type="molecule type" value="Genomic_DNA"/>
</dbReference>
<accession>A0A1K1PYA7</accession>
<dbReference type="InterPro" id="IPR013022">
    <property type="entry name" value="Xyl_isomerase-like_TIM-brl"/>
</dbReference>
<organism evidence="4 6">
    <name type="scientific">Chitinophaga sancti</name>
    <dbReference type="NCBI Taxonomy" id="1004"/>
    <lineage>
        <taxon>Bacteria</taxon>
        <taxon>Pseudomonadati</taxon>
        <taxon>Bacteroidota</taxon>
        <taxon>Chitinophagia</taxon>
        <taxon>Chitinophagales</taxon>
        <taxon>Chitinophagaceae</taxon>
        <taxon>Chitinophaga</taxon>
    </lineage>
</organism>
<reference evidence="4 6" key="1">
    <citation type="submission" date="2016-11" db="EMBL/GenBank/DDBJ databases">
        <authorList>
            <person name="Jaros S."/>
            <person name="Januszkiewicz K."/>
            <person name="Wedrychowicz H."/>
        </authorList>
    </citation>
    <scope>NUCLEOTIDE SEQUENCE [LARGE SCALE GENOMIC DNA]</scope>
    <source>
        <strain evidence="4 6">DSM 784</strain>
    </source>
</reference>
<dbReference type="Pfam" id="PF01261">
    <property type="entry name" value="AP_endonuc_2"/>
    <property type="match status" value="1"/>
</dbReference>
<sequence>MENSRRRFIAQSALLAAGILLPGSLTAKASGLLPVSPSADDALTGTGRWKAPHYRIAVCDWMILKRQKLGAFQLTKEIGADGLELDMGGLGDRPAFDNKLRDAATRQQFLDKAKELNIAISSIAMSGFYAQSFAERTETPDLVQDCIDTMVAMNVKIAFLPLGVKGDLLQHPELRPQIVQRLKEAAVKAKKAGVIIGIETALSAAEEVRLLDEINSKHIRSYFNFSNAIKEGRDLQEELKTLGVHRICQIHCTNTDGVWLENDPKINMPAVKKTLDDMGWKGWLVIERSRDANDPKNVKKNFSANAAYLKSIFHA</sequence>
<dbReference type="AlphaFoldDB" id="A0A1K1PYA7"/>
<reference evidence="5 7" key="2">
    <citation type="submission" date="2023-11" db="EMBL/GenBank/DDBJ databases">
        <title>MicrobeMod: A computational toolkit for identifying prokaryotic methylation and restriction-modification with nanopore sequencing.</title>
        <authorList>
            <person name="Crits-Christoph A."/>
            <person name="Kang S.C."/>
            <person name="Lee H."/>
            <person name="Ostrov N."/>
        </authorList>
    </citation>
    <scope>NUCLEOTIDE SEQUENCE [LARGE SCALE GENOMIC DNA]</scope>
    <source>
        <strain evidence="5 7">ATCC 23090</strain>
    </source>
</reference>
<gene>
    <name evidence="4" type="ORF">SAMN05661012_02360</name>
    <name evidence="5" type="ORF">SR876_15540</name>
</gene>
<dbReference type="STRING" id="1004.SAMN05661012_02360"/>
<dbReference type="InterPro" id="IPR050417">
    <property type="entry name" value="Sugar_Epim/Isomerase"/>
</dbReference>
<evidence type="ECO:0000259" key="3">
    <source>
        <dbReference type="Pfam" id="PF01261"/>
    </source>
</evidence>
<dbReference type="Proteomes" id="UP001326715">
    <property type="component" value="Chromosome"/>
</dbReference>
<feature type="signal peptide" evidence="2">
    <location>
        <begin position="1"/>
        <end position="29"/>
    </location>
</feature>
<keyword evidence="2" id="KW-0732">Signal</keyword>
<dbReference type="PANTHER" id="PTHR43489">
    <property type="entry name" value="ISOMERASE"/>
    <property type="match status" value="1"/>
</dbReference>
<keyword evidence="1 4" id="KW-0413">Isomerase</keyword>
<feature type="domain" description="Xylose isomerase-like TIM barrel" evidence="3">
    <location>
        <begin position="72"/>
        <end position="301"/>
    </location>
</feature>
<dbReference type="GO" id="GO:0034015">
    <property type="term" value="F:L-ribulose-5-phosphate 3-epimerase activity"/>
    <property type="evidence" value="ECO:0007669"/>
    <property type="project" value="TreeGrafter"/>
</dbReference>
<dbReference type="OrthoDB" id="1411356at2"/>
<dbReference type="InterPro" id="IPR036237">
    <property type="entry name" value="Xyl_isomerase-like_sf"/>
</dbReference>
<dbReference type="EMBL" id="FPIZ01000006">
    <property type="protein sequence ID" value="SFW52493.1"/>
    <property type="molecule type" value="Genomic_DNA"/>
</dbReference>
<dbReference type="PROSITE" id="PS51318">
    <property type="entry name" value="TAT"/>
    <property type="match status" value="1"/>
</dbReference>
<evidence type="ECO:0000313" key="6">
    <source>
        <dbReference type="Proteomes" id="UP000183788"/>
    </source>
</evidence>
<proteinExistence type="predicted"/>
<feature type="chain" id="PRO_5009666851" evidence="2">
    <location>
        <begin position="30"/>
        <end position="315"/>
    </location>
</feature>
<evidence type="ECO:0000256" key="1">
    <source>
        <dbReference type="ARBA" id="ARBA00023235"/>
    </source>
</evidence>
<dbReference type="SUPFAM" id="SSF51658">
    <property type="entry name" value="Xylose isomerase-like"/>
    <property type="match status" value="1"/>
</dbReference>